<keyword evidence="9 11" id="KW-0472">Membrane</keyword>
<evidence type="ECO:0000256" key="8">
    <source>
        <dbReference type="ARBA" id="ARBA00023077"/>
    </source>
</evidence>
<evidence type="ECO:0000256" key="2">
    <source>
        <dbReference type="ARBA" id="ARBA00022448"/>
    </source>
</evidence>
<keyword evidence="2 11" id="KW-0813">Transport</keyword>
<evidence type="ECO:0000256" key="5">
    <source>
        <dbReference type="ARBA" id="ARBA00022692"/>
    </source>
</evidence>
<dbReference type="PROSITE" id="PS52016">
    <property type="entry name" value="TONB_DEPENDENT_REC_3"/>
    <property type="match status" value="1"/>
</dbReference>
<keyword evidence="5 11" id="KW-0812">Transmembrane</keyword>
<proteinExistence type="inferred from homology"/>
<feature type="domain" description="TonB-dependent receptor plug" evidence="13">
    <location>
        <begin position="58"/>
        <end position="171"/>
    </location>
</feature>
<keyword evidence="10 11" id="KW-0998">Cell outer membrane</keyword>
<evidence type="ECO:0000256" key="1">
    <source>
        <dbReference type="ARBA" id="ARBA00004571"/>
    </source>
</evidence>
<keyword evidence="14" id="KW-0675">Receptor</keyword>
<gene>
    <name evidence="14" type="ORF">NJR55_06490</name>
</gene>
<keyword evidence="7" id="KW-0406">Ion transport</keyword>
<organism evidence="14 15">
    <name type="scientific">Idiomarina rhizosphaerae</name>
    <dbReference type="NCBI Taxonomy" id="2961572"/>
    <lineage>
        <taxon>Bacteria</taxon>
        <taxon>Pseudomonadati</taxon>
        <taxon>Pseudomonadota</taxon>
        <taxon>Gammaproteobacteria</taxon>
        <taxon>Alteromonadales</taxon>
        <taxon>Idiomarinaceae</taxon>
        <taxon>Idiomarina</taxon>
    </lineage>
</organism>
<dbReference type="Gene3D" id="2.40.170.20">
    <property type="entry name" value="TonB-dependent receptor, beta-barrel domain"/>
    <property type="match status" value="1"/>
</dbReference>
<evidence type="ECO:0000256" key="6">
    <source>
        <dbReference type="ARBA" id="ARBA00023004"/>
    </source>
</evidence>
<keyword evidence="12" id="KW-0732">Signal</keyword>
<evidence type="ECO:0000313" key="15">
    <source>
        <dbReference type="Proteomes" id="UP001139474"/>
    </source>
</evidence>
<evidence type="ECO:0000256" key="12">
    <source>
        <dbReference type="SAM" id="SignalP"/>
    </source>
</evidence>
<keyword evidence="3 11" id="KW-1134">Transmembrane beta strand</keyword>
<protein>
    <submittedName>
        <fullName evidence="14">TonB-dependent receptor</fullName>
    </submittedName>
</protein>
<evidence type="ECO:0000256" key="7">
    <source>
        <dbReference type="ARBA" id="ARBA00023065"/>
    </source>
</evidence>
<name>A0A9X2JSG1_9GAMM</name>
<evidence type="ECO:0000256" key="11">
    <source>
        <dbReference type="PROSITE-ProRule" id="PRU01360"/>
    </source>
</evidence>
<evidence type="ECO:0000313" key="14">
    <source>
        <dbReference type="EMBL" id="MCP1339239.1"/>
    </source>
</evidence>
<dbReference type="InterPro" id="IPR036942">
    <property type="entry name" value="Beta-barrel_TonB_sf"/>
</dbReference>
<dbReference type="RefSeq" id="WP_253618878.1">
    <property type="nucleotide sequence ID" value="NZ_JAMZDE010000006.1"/>
</dbReference>
<accession>A0A9X2JSG1</accession>
<dbReference type="InterPro" id="IPR039426">
    <property type="entry name" value="TonB-dep_rcpt-like"/>
</dbReference>
<dbReference type="Pfam" id="PF07715">
    <property type="entry name" value="Plug"/>
    <property type="match status" value="1"/>
</dbReference>
<keyword evidence="8" id="KW-0798">TonB box</keyword>
<keyword evidence="6" id="KW-0408">Iron</keyword>
<dbReference type="GO" id="GO:0006826">
    <property type="term" value="P:iron ion transport"/>
    <property type="evidence" value="ECO:0007669"/>
    <property type="project" value="UniProtKB-KW"/>
</dbReference>
<dbReference type="InterPro" id="IPR012910">
    <property type="entry name" value="Plug_dom"/>
</dbReference>
<dbReference type="AlphaFoldDB" id="A0A9X2JSG1"/>
<evidence type="ECO:0000256" key="3">
    <source>
        <dbReference type="ARBA" id="ARBA00022452"/>
    </source>
</evidence>
<evidence type="ECO:0000256" key="9">
    <source>
        <dbReference type="ARBA" id="ARBA00023136"/>
    </source>
</evidence>
<dbReference type="GO" id="GO:0009279">
    <property type="term" value="C:cell outer membrane"/>
    <property type="evidence" value="ECO:0007669"/>
    <property type="project" value="UniProtKB-SubCell"/>
</dbReference>
<feature type="chain" id="PRO_5040942374" evidence="12">
    <location>
        <begin position="29"/>
        <end position="754"/>
    </location>
</feature>
<dbReference type="Proteomes" id="UP001139474">
    <property type="component" value="Unassembled WGS sequence"/>
</dbReference>
<dbReference type="EMBL" id="JAMZDE010000006">
    <property type="protein sequence ID" value="MCP1339239.1"/>
    <property type="molecule type" value="Genomic_DNA"/>
</dbReference>
<dbReference type="PANTHER" id="PTHR32552">
    <property type="entry name" value="FERRICHROME IRON RECEPTOR-RELATED"/>
    <property type="match status" value="1"/>
</dbReference>
<evidence type="ECO:0000256" key="4">
    <source>
        <dbReference type="ARBA" id="ARBA00022496"/>
    </source>
</evidence>
<comment type="subcellular location">
    <subcellularLocation>
        <location evidence="1 11">Cell outer membrane</location>
        <topology evidence="1 11">Multi-pass membrane protein</topology>
    </subcellularLocation>
</comment>
<dbReference type="SUPFAM" id="SSF56935">
    <property type="entry name" value="Porins"/>
    <property type="match status" value="1"/>
</dbReference>
<reference evidence="14" key="1">
    <citation type="submission" date="2022-06" db="EMBL/GenBank/DDBJ databases">
        <title>Idiomarina rhizosphaerae M1R2S28.</title>
        <authorList>
            <person name="Sun J.-Q."/>
            <person name="Li L.-F."/>
        </authorList>
    </citation>
    <scope>NUCLEOTIDE SEQUENCE</scope>
    <source>
        <strain evidence="14">M1R2S28</strain>
    </source>
</reference>
<feature type="signal peptide" evidence="12">
    <location>
        <begin position="1"/>
        <end position="28"/>
    </location>
</feature>
<comment type="caution">
    <text evidence="14">The sequence shown here is derived from an EMBL/GenBank/DDBJ whole genome shotgun (WGS) entry which is preliminary data.</text>
</comment>
<comment type="similarity">
    <text evidence="11">Belongs to the TonB-dependent receptor family.</text>
</comment>
<keyword evidence="4" id="KW-0410">Iron transport</keyword>
<sequence>MNNKINYLTRSIRILIYGMSVVSVSALAQQAEENDKQSVEEDSLEIIEVTSSRRVQTIQDTPAAVYAVDPDSFIQRGLTSISDVVEEAPGFSFSSATGQAGRGSISARGVSQQNDSPVTAIYLDDVPLTSSTGFAAGGRLFFDGLLGDVARVELVKGPQGTLFGATAIAGAVRYITNKPEVYDSRGKFTVDYSQTKGGDLNQLYRGFYSFPLIEGKLGLTLAGFSQDNGGYVDQVSPATGSLIRENANDSENHGYSADLYYTPTDKFDIRLKAMKQESSFNLSSAVRIASIDKDEAYGEFLSDAAYGSDELTQTLYSVSASYEMEGAVLDFTSSKAEYEGAAAEDVVSLYGPIIEQLEGLPAGSVESAPLSRDVGSDKSVHELRLTSTTEGNYEWLVGLFYSDESTQNSQRLTGMPQDILALNAEFPSDYNELAAFGNYTYYLTDNFDVTAGLRVSKTEQSLIFVQEGPLLGGGSVVEELETAKETVETYLLTARYRPTNDTSFYTRIASGYRPASSNLSVRNPFTGEILSQPVVEQDDLWSYEVGVKGSLADDKFNYESALYYIDWKNFQTIVTFFGIGTDGNARNGITVQGWEGSFDYQITPNLAFKAAAAYNESTLNEDEPELFGLKGATVPNTPKWTFNSSVFYDYQLPYNMNGWISASANYKDSMNSAFVNGDPENPSVNLPSDDFTTINLTTGVEKNNWLFTLYVNNLLDKKAYTFFNANAVPGSDVVDITGIPLEPRTIGVSVSYSF</sequence>
<evidence type="ECO:0000256" key="10">
    <source>
        <dbReference type="ARBA" id="ARBA00023237"/>
    </source>
</evidence>
<keyword evidence="15" id="KW-1185">Reference proteome</keyword>
<dbReference type="PANTHER" id="PTHR32552:SF81">
    <property type="entry name" value="TONB-DEPENDENT OUTER MEMBRANE RECEPTOR"/>
    <property type="match status" value="1"/>
</dbReference>
<evidence type="ECO:0000259" key="13">
    <source>
        <dbReference type="Pfam" id="PF07715"/>
    </source>
</evidence>